<dbReference type="PANTHER" id="PTHR15921:SF3">
    <property type="entry name" value="PRE-MRNA CLEAVAGE COMPLEX 2 PROTEIN PCF11"/>
    <property type="match status" value="1"/>
</dbReference>
<dbReference type="EMBL" id="BEGY01000073">
    <property type="protein sequence ID" value="GAX81969.1"/>
    <property type="molecule type" value="Genomic_DNA"/>
</dbReference>
<dbReference type="InterPro" id="IPR045154">
    <property type="entry name" value="PCF11-like"/>
</dbReference>
<evidence type="ECO:0000313" key="3">
    <source>
        <dbReference type="EMBL" id="GAX81969.1"/>
    </source>
</evidence>
<reference evidence="3 4" key="1">
    <citation type="submission" date="2017-08" db="EMBL/GenBank/DDBJ databases">
        <title>Acidophilic green algal genome provides insights into adaptation to an acidic environment.</title>
        <authorList>
            <person name="Hirooka S."/>
            <person name="Hirose Y."/>
            <person name="Kanesaki Y."/>
            <person name="Higuchi S."/>
            <person name="Fujiwara T."/>
            <person name="Onuma R."/>
            <person name="Era A."/>
            <person name="Ohbayashi R."/>
            <person name="Uzuka A."/>
            <person name="Nozaki H."/>
            <person name="Yoshikawa H."/>
            <person name="Miyagishima S.Y."/>
        </authorList>
    </citation>
    <scope>NUCLEOTIDE SEQUENCE [LARGE SCALE GENOMIC DNA]</scope>
    <source>
        <strain evidence="3 4">NIES-2499</strain>
    </source>
</reference>
<dbReference type="InterPro" id="IPR006569">
    <property type="entry name" value="CID_dom"/>
</dbReference>
<dbReference type="GO" id="GO:0005737">
    <property type="term" value="C:cytoplasm"/>
    <property type="evidence" value="ECO:0007669"/>
    <property type="project" value="TreeGrafter"/>
</dbReference>
<dbReference type="GO" id="GO:0031124">
    <property type="term" value="P:mRNA 3'-end processing"/>
    <property type="evidence" value="ECO:0007669"/>
    <property type="project" value="InterPro"/>
</dbReference>
<dbReference type="GO" id="GO:0005849">
    <property type="term" value="C:mRNA cleavage factor complex"/>
    <property type="evidence" value="ECO:0007669"/>
    <property type="project" value="TreeGrafter"/>
</dbReference>
<gene>
    <name evidence="3" type="ORF">CEUSTIGMA_g9397.t1</name>
</gene>
<dbReference type="GO" id="GO:0000993">
    <property type="term" value="F:RNA polymerase II complex binding"/>
    <property type="evidence" value="ECO:0007669"/>
    <property type="project" value="InterPro"/>
</dbReference>
<dbReference type="InterPro" id="IPR008942">
    <property type="entry name" value="ENTH_VHS"/>
</dbReference>
<proteinExistence type="predicted"/>
<dbReference type="STRING" id="1157962.A0A250XGD5"/>
<dbReference type="PANTHER" id="PTHR15921">
    <property type="entry name" value="PRE-MRNA CLEAVAGE COMPLEX II"/>
    <property type="match status" value="1"/>
</dbReference>
<evidence type="ECO:0000313" key="4">
    <source>
        <dbReference type="Proteomes" id="UP000232323"/>
    </source>
</evidence>
<evidence type="ECO:0000259" key="2">
    <source>
        <dbReference type="PROSITE" id="PS51391"/>
    </source>
</evidence>
<dbReference type="Gene3D" id="1.25.40.90">
    <property type="match status" value="1"/>
</dbReference>
<dbReference type="GO" id="GO:0003729">
    <property type="term" value="F:mRNA binding"/>
    <property type="evidence" value="ECO:0007669"/>
    <property type="project" value="InterPro"/>
</dbReference>
<keyword evidence="4" id="KW-1185">Reference proteome</keyword>
<evidence type="ECO:0000256" key="1">
    <source>
        <dbReference type="SAM" id="MobiDB-lite"/>
    </source>
</evidence>
<dbReference type="Pfam" id="PF23228">
    <property type="entry name" value="zf_PCFS4"/>
    <property type="match status" value="1"/>
</dbReference>
<dbReference type="PROSITE" id="PS51391">
    <property type="entry name" value="CID"/>
    <property type="match status" value="1"/>
</dbReference>
<sequence length="692" mass="74941">MLNAGGVKSASRFAVAFKEELAGLDIDRETIAHFKSIVKGQLHDVQAVLDVIVVIQEELYESSEAKHVAYVYLIDCLIKNFEVYLRLMSPALPSMFGFIWKNLKNVNDRRRVARTIETWRSILPPETMQEVDAISVSAPFQHKHIESHQATASLGPGSLPNQDPYQSAAHMPATAAQGLLQPLQTSPLLLQPLSNQQPQGVVLLPSTTASNTTLPLLLNTSSQAYTSSVQSHNTRLDPLVVLPVVPTLQPVPQPQIVLPASAPPPLPVNNWTTTIPTTLPSTAALSTGDFLSSLASLTQRLGGGPETCHSATPPVQLQNFGKVVGSLTYKPPSILQDVDQAAIDELLDASNQTRSKFLDRKFLRRKRANRASQQTQPWYYPVEQWLLGSKRNDEDATYWMDEEEKAAAAAAAESALNQVEEDPSQPECAISGEPFERWYDPDTDKWYYMGAVILTGVAAALQGVMDGSIVKAACLAGQPNQLAMALKGMAAAKVASVPSSHLGHSSFFVTSVDQTTQPPTSGPHVPCTAFLSDHLSQALLSNGPIIKEEPQDTSIVPSSTCGMNNSATDGAYGARHVSTSHIEAGMQSVSDTPWTHVQQPQLPQSESVGVMGASNYDMASETVLEEQTARYSEKTGSSFKVVENPTLDSQAWDQSSHISDVTMHSEIEEAKSNGLAEELPASNKRIKIEHST</sequence>
<dbReference type="AlphaFoldDB" id="A0A250XGD5"/>
<comment type="caution">
    <text evidence="3">The sequence shown here is derived from an EMBL/GenBank/DDBJ whole genome shotgun (WGS) entry which is preliminary data.</text>
</comment>
<feature type="domain" description="CID" evidence="2">
    <location>
        <begin position="1"/>
        <end position="139"/>
    </location>
</feature>
<name>A0A250XGD5_9CHLO</name>
<accession>A0A250XGD5</accession>
<dbReference type="Proteomes" id="UP000232323">
    <property type="component" value="Unassembled WGS sequence"/>
</dbReference>
<dbReference type="InterPro" id="IPR057242">
    <property type="entry name" value="PCFS4-like"/>
</dbReference>
<dbReference type="OrthoDB" id="2129491at2759"/>
<dbReference type="GO" id="GO:0006369">
    <property type="term" value="P:termination of RNA polymerase II transcription"/>
    <property type="evidence" value="ECO:0007669"/>
    <property type="project" value="InterPro"/>
</dbReference>
<protein>
    <recommendedName>
        <fullName evidence="2">CID domain-containing protein</fullName>
    </recommendedName>
</protein>
<organism evidence="3 4">
    <name type="scientific">Chlamydomonas eustigma</name>
    <dbReference type="NCBI Taxonomy" id="1157962"/>
    <lineage>
        <taxon>Eukaryota</taxon>
        <taxon>Viridiplantae</taxon>
        <taxon>Chlorophyta</taxon>
        <taxon>core chlorophytes</taxon>
        <taxon>Chlorophyceae</taxon>
        <taxon>CS clade</taxon>
        <taxon>Chlamydomonadales</taxon>
        <taxon>Chlamydomonadaceae</taxon>
        <taxon>Chlamydomonas</taxon>
    </lineage>
</organism>
<feature type="region of interest" description="Disordered" evidence="1">
    <location>
        <begin position="670"/>
        <end position="692"/>
    </location>
</feature>